<dbReference type="PANTHER" id="PTHR43572:SF5">
    <property type="entry name" value="OS02G0537800 PROTEIN"/>
    <property type="match status" value="1"/>
</dbReference>
<feature type="compositionally biased region" description="Basic and acidic residues" evidence="3">
    <location>
        <begin position="587"/>
        <end position="600"/>
    </location>
</feature>
<accession>A0A5J9V352</accession>
<dbReference type="OrthoDB" id="750498at2759"/>
<evidence type="ECO:0000313" key="6">
    <source>
        <dbReference type="Proteomes" id="UP000324897"/>
    </source>
</evidence>
<protein>
    <recommendedName>
        <fullName evidence="4">SMAX1-like nucleotide binding domain-containing protein</fullName>
    </recommendedName>
</protein>
<organism evidence="5 6">
    <name type="scientific">Eragrostis curvula</name>
    <name type="common">weeping love grass</name>
    <dbReference type="NCBI Taxonomy" id="38414"/>
    <lineage>
        <taxon>Eukaryota</taxon>
        <taxon>Viridiplantae</taxon>
        <taxon>Streptophyta</taxon>
        <taxon>Embryophyta</taxon>
        <taxon>Tracheophyta</taxon>
        <taxon>Spermatophyta</taxon>
        <taxon>Magnoliopsida</taxon>
        <taxon>Liliopsida</taxon>
        <taxon>Poales</taxon>
        <taxon>Poaceae</taxon>
        <taxon>PACMAD clade</taxon>
        <taxon>Chloridoideae</taxon>
        <taxon>Eragrostideae</taxon>
        <taxon>Eragrostidinae</taxon>
        <taxon>Eragrostis</taxon>
    </lineage>
</organism>
<feature type="non-terminal residue" evidence="5">
    <location>
        <position position="665"/>
    </location>
</feature>
<dbReference type="InterPro" id="IPR058680">
    <property type="entry name" value="NBD_SMAX1-like"/>
</dbReference>
<comment type="similarity">
    <text evidence="1">Belongs to the ClpA/ClpB family.</text>
</comment>
<feature type="domain" description="SMAX1-like nucleotide binding" evidence="4">
    <location>
        <begin position="112"/>
        <end position="180"/>
    </location>
</feature>
<dbReference type="Proteomes" id="UP000324897">
    <property type="component" value="Chromosome 1"/>
</dbReference>
<dbReference type="InterPro" id="IPR051650">
    <property type="entry name" value="SL_signaling_regulator"/>
</dbReference>
<sequence>ISTSAIECRVNLQIKLVGLIGAERLEEDEIRCLHGAAGADAGRGVGGEAGGEPGAARGNAQVTPLHVASAMLASPQGLLRAACLRSHSHPLQCKALELCFNVALNRLPTSTCFSCYCAVEHVVAEVSALACHDGDGVWLVGHGTYQSYMRCRAGRPSLEILWELQTLAVPAASLALSLNCSVHDSAMVVNHHHQSIRAKCEDISRNGSASRCLSLLDAGSPSQLTAVSTFCGDCSATRCDAVKPLPRSVVPSSSNIPHWLQRCRDQELPNSKQWSSTCAGGSLSQRTTLNLSTVVSPSSSVSSHEKHYHMHQPWLLADVHEAKHQAWKANSGGHVHVVDDEDVKLVHEIKVKSHDSSASNNGSAEAQCLSRFKELSAENLKALCSALEKEVPWQADTVAEIASTVLRCRSGMARRRRDACAGASSAKEEDTWLFFLGGDAEGKARVARELARLVFGSRRRLVSIGAAASSSSPARSDSTEQRSKRPRSTPEGNDGCGDCLERLYEAVRDDPRRVIVVDGVEQADRRCQVGIKEAIESGIVRSHGGDEATLGDAIVVLSCESFDARSRASSPPMSRKAKAESEEEAKEDDKSTGDHRHKDAATSASSFDLNMSVENDDSCFADAGLLKAVDRAFFFRRLDETKIKFLPKLWQVFTRPDILVFGVRE</sequence>
<dbReference type="Gramene" id="TVU29817">
    <property type="protein sequence ID" value="TVU29817"/>
    <property type="gene ID" value="EJB05_21404"/>
</dbReference>
<evidence type="ECO:0000256" key="2">
    <source>
        <dbReference type="ARBA" id="ARBA00022737"/>
    </source>
</evidence>
<dbReference type="Gene3D" id="1.10.1780.10">
    <property type="entry name" value="Clp, N-terminal domain"/>
    <property type="match status" value="1"/>
</dbReference>
<evidence type="ECO:0000313" key="5">
    <source>
        <dbReference type="EMBL" id="TVU29817.1"/>
    </source>
</evidence>
<feature type="region of interest" description="Disordered" evidence="3">
    <location>
        <begin position="565"/>
        <end position="602"/>
    </location>
</feature>
<name>A0A5J9V352_9POAL</name>
<comment type="caution">
    <text evidence="5">The sequence shown here is derived from an EMBL/GenBank/DDBJ whole genome shotgun (WGS) entry which is preliminary data.</text>
</comment>
<keyword evidence="2" id="KW-0677">Repeat</keyword>
<feature type="non-terminal residue" evidence="5">
    <location>
        <position position="1"/>
    </location>
</feature>
<dbReference type="Gene3D" id="3.40.50.300">
    <property type="entry name" value="P-loop containing nucleotide triphosphate hydrolases"/>
    <property type="match status" value="1"/>
</dbReference>
<dbReference type="Pfam" id="PF23569">
    <property type="entry name" value="NBD_SMAX1"/>
    <property type="match status" value="1"/>
</dbReference>
<evidence type="ECO:0000256" key="3">
    <source>
        <dbReference type="SAM" id="MobiDB-lite"/>
    </source>
</evidence>
<keyword evidence="6" id="KW-1185">Reference proteome</keyword>
<gene>
    <name evidence="5" type="ORF">EJB05_21404</name>
</gene>
<reference evidence="5 6" key="1">
    <citation type="journal article" date="2019" name="Sci. Rep.">
        <title>A high-quality genome of Eragrostis curvula grass provides insights into Poaceae evolution and supports new strategies to enhance forage quality.</title>
        <authorList>
            <person name="Carballo J."/>
            <person name="Santos B.A.C.M."/>
            <person name="Zappacosta D."/>
            <person name="Garbus I."/>
            <person name="Selva J.P."/>
            <person name="Gallo C.A."/>
            <person name="Diaz A."/>
            <person name="Albertini E."/>
            <person name="Caccamo M."/>
            <person name="Echenique V."/>
        </authorList>
    </citation>
    <scope>NUCLEOTIDE SEQUENCE [LARGE SCALE GENOMIC DNA]</scope>
    <source>
        <strain evidence="6">cv. Victoria</strain>
        <tissue evidence="5">Leaf</tissue>
    </source>
</reference>
<dbReference type="EMBL" id="RWGY01000011">
    <property type="protein sequence ID" value="TVU29817.1"/>
    <property type="molecule type" value="Genomic_DNA"/>
</dbReference>
<dbReference type="PANTHER" id="PTHR43572">
    <property type="entry name" value="CHAPERONE PROTEIN CLPD, CHLOROPLASTIC"/>
    <property type="match status" value="1"/>
</dbReference>
<proteinExistence type="inferred from homology"/>
<dbReference type="InterPro" id="IPR036628">
    <property type="entry name" value="Clp_N_dom_sf"/>
</dbReference>
<dbReference type="AlphaFoldDB" id="A0A5J9V352"/>
<dbReference type="InterPro" id="IPR027417">
    <property type="entry name" value="P-loop_NTPase"/>
</dbReference>
<dbReference type="SUPFAM" id="SSF52540">
    <property type="entry name" value="P-loop containing nucleoside triphosphate hydrolases"/>
    <property type="match status" value="1"/>
</dbReference>
<feature type="compositionally biased region" description="Low complexity" evidence="3">
    <location>
        <begin position="466"/>
        <end position="476"/>
    </location>
</feature>
<feature type="region of interest" description="Disordered" evidence="3">
    <location>
        <begin position="466"/>
        <end position="496"/>
    </location>
</feature>
<evidence type="ECO:0000256" key="1">
    <source>
        <dbReference type="ARBA" id="ARBA00008675"/>
    </source>
</evidence>
<evidence type="ECO:0000259" key="4">
    <source>
        <dbReference type="Pfam" id="PF23569"/>
    </source>
</evidence>